<keyword evidence="3" id="KW-1185">Reference proteome</keyword>
<evidence type="ECO:0000313" key="3">
    <source>
        <dbReference type="Proteomes" id="UP000800041"/>
    </source>
</evidence>
<organism evidence="2 3">
    <name type="scientific">Aulographum hederae CBS 113979</name>
    <dbReference type="NCBI Taxonomy" id="1176131"/>
    <lineage>
        <taxon>Eukaryota</taxon>
        <taxon>Fungi</taxon>
        <taxon>Dikarya</taxon>
        <taxon>Ascomycota</taxon>
        <taxon>Pezizomycotina</taxon>
        <taxon>Dothideomycetes</taxon>
        <taxon>Pleosporomycetidae</taxon>
        <taxon>Aulographales</taxon>
        <taxon>Aulographaceae</taxon>
    </lineage>
</organism>
<evidence type="ECO:0000313" key="2">
    <source>
        <dbReference type="EMBL" id="KAF1984923.1"/>
    </source>
</evidence>
<gene>
    <name evidence="2" type="ORF">K402DRAFT_395293</name>
</gene>
<name>A0A6G1GVD7_9PEZI</name>
<accession>A0A6G1GVD7</accession>
<dbReference type="AlphaFoldDB" id="A0A6G1GVD7"/>
<dbReference type="Proteomes" id="UP000800041">
    <property type="component" value="Unassembled WGS sequence"/>
</dbReference>
<proteinExistence type="predicted"/>
<sequence>MSTRLSFPRQTPPPPNLAGARAEHAPSVLSTPQPCADADTLPNQTVRRLPTCRHAAWPFEKSGEEEARLPYNRRTIGSMEFGWV</sequence>
<reference evidence="2" key="1">
    <citation type="journal article" date="2020" name="Stud. Mycol.">
        <title>101 Dothideomycetes genomes: a test case for predicting lifestyles and emergence of pathogens.</title>
        <authorList>
            <person name="Haridas S."/>
            <person name="Albert R."/>
            <person name="Binder M."/>
            <person name="Bloem J."/>
            <person name="Labutti K."/>
            <person name="Salamov A."/>
            <person name="Andreopoulos B."/>
            <person name="Baker S."/>
            <person name="Barry K."/>
            <person name="Bills G."/>
            <person name="Bluhm B."/>
            <person name="Cannon C."/>
            <person name="Castanera R."/>
            <person name="Culley D."/>
            <person name="Daum C."/>
            <person name="Ezra D."/>
            <person name="Gonzalez J."/>
            <person name="Henrissat B."/>
            <person name="Kuo A."/>
            <person name="Liang C."/>
            <person name="Lipzen A."/>
            <person name="Lutzoni F."/>
            <person name="Magnuson J."/>
            <person name="Mondo S."/>
            <person name="Nolan M."/>
            <person name="Ohm R."/>
            <person name="Pangilinan J."/>
            <person name="Park H.-J."/>
            <person name="Ramirez L."/>
            <person name="Alfaro M."/>
            <person name="Sun H."/>
            <person name="Tritt A."/>
            <person name="Yoshinaga Y."/>
            <person name="Zwiers L.-H."/>
            <person name="Turgeon B."/>
            <person name="Goodwin S."/>
            <person name="Spatafora J."/>
            <person name="Crous P."/>
            <person name="Grigoriev I."/>
        </authorList>
    </citation>
    <scope>NUCLEOTIDE SEQUENCE</scope>
    <source>
        <strain evidence="2">CBS 113979</strain>
    </source>
</reference>
<evidence type="ECO:0000256" key="1">
    <source>
        <dbReference type="SAM" id="MobiDB-lite"/>
    </source>
</evidence>
<feature type="region of interest" description="Disordered" evidence="1">
    <location>
        <begin position="1"/>
        <end position="41"/>
    </location>
</feature>
<protein>
    <submittedName>
        <fullName evidence="2">Uncharacterized protein</fullName>
    </submittedName>
</protein>
<dbReference type="EMBL" id="ML977165">
    <property type="protein sequence ID" value="KAF1984923.1"/>
    <property type="molecule type" value="Genomic_DNA"/>
</dbReference>